<dbReference type="GO" id="GO:0004733">
    <property type="term" value="F:pyridoxamine phosphate oxidase activity"/>
    <property type="evidence" value="ECO:0007669"/>
    <property type="project" value="UniProtKB-EC"/>
</dbReference>
<dbReference type="STRING" id="1193502.SHALO_1250"/>
<proteinExistence type="predicted"/>
<dbReference type="KEGG" id="shal:SHALO_1250"/>
<keyword evidence="3" id="KW-1185">Reference proteome</keyword>
<evidence type="ECO:0000259" key="1">
    <source>
        <dbReference type="Pfam" id="PF01243"/>
    </source>
</evidence>
<dbReference type="InterPro" id="IPR011576">
    <property type="entry name" value="Pyridox_Oxase_N"/>
</dbReference>
<keyword evidence="2" id="KW-0560">Oxidoreductase</keyword>
<dbReference type="PATRIC" id="fig|1193502.14.peg.1268"/>
<protein>
    <submittedName>
        <fullName evidence="2">Putative FMN-binding protein</fullName>
        <ecNumber evidence="2">1.4.3.5</ecNumber>
    </submittedName>
</protein>
<dbReference type="InterPro" id="IPR012349">
    <property type="entry name" value="Split_barrel_FMN-bd"/>
</dbReference>
<reference evidence="3" key="1">
    <citation type="submission" date="2016-08" db="EMBL/GenBank/DDBJ databases">
        <title>Complete genome sequence of the organohalide-respiring Epsilonproteobacterium Sulfurospirillum halorespirans.</title>
        <authorList>
            <person name="Goris T."/>
            <person name="Zimmermann J."/>
            <person name="Schenz B."/>
            <person name="Lemos M."/>
            <person name="Hackermueller J."/>
            <person name="Diekert G."/>
        </authorList>
    </citation>
    <scope>NUCLEOTIDE SEQUENCE [LARGE SCALE GENOMIC DNA]</scope>
    <source>
        <strain>DSM 13726</strain>
        <strain evidence="3">PCE-M2</strain>
    </source>
</reference>
<evidence type="ECO:0000313" key="3">
    <source>
        <dbReference type="Proteomes" id="UP000094609"/>
    </source>
</evidence>
<evidence type="ECO:0000313" key="2">
    <source>
        <dbReference type="EMBL" id="AOO65028.1"/>
    </source>
</evidence>
<gene>
    <name evidence="2" type="ORF">SHALO_1250</name>
</gene>
<feature type="domain" description="Pyridoxamine 5'-phosphate oxidase N-terminal" evidence="1">
    <location>
        <begin position="3"/>
        <end position="100"/>
    </location>
</feature>
<dbReference type="Gene3D" id="2.30.110.10">
    <property type="entry name" value="Electron Transport, Fmn-binding Protein, Chain A"/>
    <property type="match status" value="1"/>
</dbReference>
<dbReference type="SUPFAM" id="SSF50475">
    <property type="entry name" value="FMN-binding split barrel"/>
    <property type="match status" value="1"/>
</dbReference>
<organism evidence="2 3">
    <name type="scientific">Sulfurospirillum halorespirans DSM 13726</name>
    <dbReference type="NCBI Taxonomy" id="1193502"/>
    <lineage>
        <taxon>Bacteria</taxon>
        <taxon>Pseudomonadati</taxon>
        <taxon>Campylobacterota</taxon>
        <taxon>Epsilonproteobacteria</taxon>
        <taxon>Campylobacterales</taxon>
        <taxon>Sulfurospirillaceae</taxon>
        <taxon>Sulfurospirillum</taxon>
    </lineage>
</organism>
<dbReference type="EC" id="1.4.3.5" evidence="2"/>
<dbReference type="RefSeq" id="WP_069477845.1">
    <property type="nucleotide sequence ID" value="NZ_CP017111.1"/>
</dbReference>
<dbReference type="AlphaFoldDB" id="A0A1D7TJ27"/>
<sequence>MISEKLKSVMQKEGAVAIVAQGKNFPHVVNTWHSYVTLNDDYLILPVAGMNTMEEALANDNRVLVTVGSKEVEGLHGEGAGFLLNGNATIVYEGDECDHMKANFPWARAVMKIAIKDFIQTT</sequence>
<accession>A0A1D7TJ27</accession>
<dbReference type="Proteomes" id="UP000094609">
    <property type="component" value="Chromosome"/>
</dbReference>
<dbReference type="EMBL" id="CP017111">
    <property type="protein sequence ID" value="AOO65028.1"/>
    <property type="molecule type" value="Genomic_DNA"/>
</dbReference>
<dbReference type="Pfam" id="PF01243">
    <property type="entry name" value="PNPOx_N"/>
    <property type="match status" value="1"/>
</dbReference>
<name>A0A1D7TJ27_9BACT</name>